<organism evidence="2 3">
    <name type="scientific">Victivallis lenta</name>
    <dbReference type="NCBI Taxonomy" id="2606640"/>
    <lineage>
        <taxon>Bacteria</taxon>
        <taxon>Pseudomonadati</taxon>
        <taxon>Lentisphaerota</taxon>
        <taxon>Lentisphaeria</taxon>
        <taxon>Victivallales</taxon>
        <taxon>Victivallaceae</taxon>
        <taxon>Victivallis</taxon>
    </lineage>
</organism>
<protein>
    <submittedName>
        <fullName evidence="2">DUF3142 domain-containing protein</fullName>
    </submittedName>
</protein>
<reference evidence="2 3" key="1">
    <citation type="submission" date="2019-08" db="EMBL/GenBank/DDBJ databases">
        <title>In-depth cultivation of the pig gut microbiome towards novel bacterial diversity and tailored functional studies.</title>
        <authorList>
            <person name="Wylensek D."/>
            <person name="Hitch T.C.A."/>
            <person name="Clavel T."/>
        </authorList>
    </citation>
    <scope>NUCLEOTIDE SEQUENCE [LARGE SCALE GENOMIC DNA]</scope>
    <source>
        <strain evidence="2 3">BBE-744-WT-12</strain>
    </source>
</reference>
<feature type="chain" id="PRO_5032324041" evidence="1">
    <location>
        <begin position="19"/>
        <end position="382"/>
    </location>
</feature>
<dbReference type="EMBL" id="VUNS01000019">
    <property type="protein sequence ID" value="MST98435.1"/>
    <property type="molecule type" value="Genomic_DNA"/>
</dbReference>
<sequence length="382" mass="42934">MKFILLLFILPACLPVPAAERAFYLWQRSWTPETELAVRACDRPLSAFAAELSRDKTERSAAPAEFWRRPGVTAVFRLRLDAFSTEGFRRLAAEIVRNGCPRVQLDADIPERRLAEYADRLKELRQALPASVREFSITALPCHLPHAAFADAARQADYYVLQLHGLDVPRNIEEPYALLDPAVARTAIVRARKLGRPFRLALPTYAYRLSFDPGTGAFAAISAEGGAPPEGRWNNRLAAPDPALLRDLLRENPDLPVIWFRLPVRGDLLNYDRETIAQLETGVIPVERLDIELRRTAPNAVELRVTPRARIQLEPLRLELSWPRRTGEFDLAPGVRNESGNRAFAVLPDRLSVPFGGCGTQVRAATFFIDETNHPVIKEIKP</sequence>
<keyword evidence="1" id="KW-0732">Signal</keyword>
<dbReference type="AlphaFoldDB" id="A0A844G6B7"/>
<gene>
    <name evidence="2" type="ORF">FYJ85_15445</name>
</gene>
<dbReference type="Pfam" id="PF11340">
    <property type="entry name" value="DUF3142"/>
    <property type="match status" value="1"/>
</dbReference>
<name>A0A844G6B7_9BACT</name>
<feature type="signal peptide" evidence="1">
    <location>
        <begin position="1"/>
        <end position="18"/>
    </location>
</feature>
<accession>A0A844G6B7</accession>
<keyword evidence="3" id="KW-1185">Reference proteome</keyword>
<dbReference type="InterPro" id="IPR021488">
    <property type="entry name" value="DUF3142"/>
</dbReference>
<proteinExistence type="predicted"/>
<dbReference type="RefSeq" id="WP_106051394.1">
    <property type="nucleotide sequence ID" value="NZ_DBFCGB010000035.1"/>
</dbReference>
<evidence type="ECO:0000256" key="1">
    <source>
        <dbReference type="SAM" id="SignalP"/>
    </source>
</evidence>
<evidence type="ECO:0000313" key="3">
    <source>
        <dbReference type="Proteomes" id="UP000435649"/>
    </source>
</evidence>
<comment type="caution">
    <text evidence="2">The sequence shown here is derived from an EMBL/GenBank/DDBJ whole genome shotgun (WGS) entry which is preliminary data.</text>
</comment>
<evidence type="ECO:0000313" key="2">
    <source>
        <dbReference type="EMBL" id="MST98435.1"/>
    </source>
</evidence>
<dbReference type="Proteomes" id="UP000435649">
    <property type="component" value="Unassembled WGS sequence"/>
</dbReference>